<gene>
    <name evidence="2" type="ORF">GGR46_003975</name>
</gene>
<dbReference type="InterPro" id="IPR006860">
    <property type="entry name" value="FecR"/>
</dbReference>
<dbReference type="Proteomes" id="UP000557392">
    <property type="component" value="Unassembled WGS sequence"/>
</dbReference>
<sequence>MKRGDDKAIIAEAARLLAEDLCRKDLAQDEASRDDSLQAWRVSDPRHDTRLAEMEAIWRDLGAVAAPVTARLPPTVPRRRRGMRAPTPRRAAQAGAAIAAAIAITVLTDLPLRLQADLRTNVGERRIEKLADGSRVWLDTNSAVALDFTANRRDVRLLRGRAEFEVAPDRSRPFTVDAGSGATTALGTRFIVRRQGDAADVTVTEHAVQVALDNGARARIAEGQTVRYQDNAIGAVRPANREAAMAWTRGWLVFEDARLGTVVDELARYHPGLIQLVGSDLADRRVSGSLAIDDPEEALRALEALLHLRATRIGSVVIFLHA</sequence>
<evidence type="ECO:0000313" key="3">
    <source>
        <dbReference type="Proteomes" id="UP000557392"/>
    </source>
</evidence>
<dbReference type="InterPro" id="IPR012373">
    <property type="entry name" value="Ferrdict_sens_TM"/>
</dbReference>
<evidence type="ECO:0000259" key="1">
    <source>
        <dbReference type="Pfam" id="PF04773"/>
    </source>
</evidence>
<feature type="domain" description="FecR protein" evidence="1">
    <location>
        <begin position="117"/>
        <end position="208"/>
    </location>
</feature>
<reference evidence="2 3" key="1">
    <citation type="submission" date="2020-08" db="EMBL/GenBank/DDBJ databases">
        <title>Genomic Encyclopedia of Type Strains, Phase IV (KMG-IV): sequencing the most valuable type-strain genomes for metagenomic binning, comparative biology and taxonomic classification.</title>
        <authorList>
            <person name="Goeker M."/>
        </authorList>
    </citation>
    <scope>NUCLEOTIDE SEQUENCE [LARGE SCALE GENOMIC DNA]</scope>
    <source>
        <strain evidence="2 3">DSM 101806</strain>
    </source>
</reference>
<dbReference type="RefSeq" id="WP_183999699.1">
    <property type="nucleotide sequence ID" value="NZ_JACIEH010000003.1"/>
</dbReference>
<dbReference type="PIRSF" id="PIRSF018266">
    <property type="entry name" value="FecR"/>
    <property type="match status" value="1"/>
</dbReference>
<keyword evidence="3" id="KW-1185">Reference proteome</keyword>
<protein>
    <submittedName>
        <fullName evidence="2">Transmembrane sensor</fullName>
    </submittedName>
</protein>
<dbReference type="Pfam" id="PF04773">
    <property type="entry name" value="FecR"/>
    <property type="match status" value="1"/>
</dbReference>
<dbReference type="PANTHER" id="PTHR30273">
    <property type="entry name" value="PERIPLASMIC SIGNAL SENSOR AND SIGMA FACTOR ACTIVATOR FECR-RELATED"/>
    <property type="match status" value="1"/>
</dbReference>
<keyword evidence="2" id="KW-0812">Transmembrane</keyword>
<comment type="caution">
    <text evidence="2">The sequence shown here is derived from an EMBL/GenBank/DDBJ whole genome shotgun (WGS) entry which is preliminary data.</text>
</comment>
<organism evidence="2 3">
    <name type="scientific">Sphingomonas kyeonggiensis</name>
    <dbReference type="NCBI Taxonomy" id="1268553"/>
    <lineage>
        <taxon>Bacteria</taxon>
        <taxon>Pseudomonadati</taxon>
        <taxon>Pseudomonadota</taxon>
        <taxon>Alphaproteobacteria</taxon>
        <taxon>Sphingomonadales</taxon>
        <taxon>Sphingomonadaceae</taxon>
        <taxon>Sphingomonas</taxon>
    </lineage>
</organism>
<evidence type="ECO:0000313" key="2">
    <source>
        <dbReference type="EMBL" id="MBB4100403.1"/>
    </source>
</evidence>
<name>A0A7W6NYJ0_9SPHN</name>
<proteinExistence type="predicted"/>
<keyword evidence="2" id="KW-0472">Membrane</keyword>
<dbReference type="GO" id="GO:0016989">
    <property type="term" value="F:sigma factor antagonist activity"/>
    <property type="evidence" value="ECO:0007669"/>
    <property type="project" value="TreeGrafter"/>
</dbReference>
<dbReference type="PANTHER" id="PTHR30273:SF2">
    <property type="entry name" value="PROTEIN FECR"/>
    <property type="match status" value="1"/>
</dbReference>
<dbReference type="Gene3D" id="2.60.120.1440">
    <property type="match status" value="1"/>
</dbReference>
<accession>A0A7W6NYJ0</accession>
<dbReference type="AlphaFoldDB" id="A0A7W6NYJ0"/>
<dbReference type="EMBL" id="JACIEH010000003">
    <property type="protein sequence ID" value="MBB4100403.1"/>
    <property type="molecule type" value="Genomic_DNA"/>
</dbReference>
<dbReference type="Gene3D" id="3.55.50.30">
    <property type="match status" value="1"/>
</dbReference>